<feature type="domain" description="Bacterial type II secretion system protein E" evidence="2">
    <location>
        <begin position="16"/>
        <end position="289"/>
    </location>
</feature>
<reference evidence="3 4" key="1">
    <citation type="submission" date="2013-05" db="EMBL/GenBank/DDBJ databases">
        <title>Genome assembly of Chondromyces apiculatus DSM 436.</title>
        <authorList>
            <person name="Sharma G."/>
            <person name="Khatri I."/>
            <person name="Kaur C."/>
            <person name="Mayilraj S."/>
            <person name="Subramanian S."/>
        </authorList>
    </citation>
    <scope>NUCLEOTIDE SEQUENCE [LARGE SCALE GENOMIC DNA]</scope>
    <source>
        <strain evidence="3 4">DSM 436</strain>
    </source>
</reference>
<dbReference type="AlphaFoldDB" id="A0A017TBI3"/>
<evidence type="ECO:0000259" key="2">
    <source>
        <dbReference type="Pfam" id="PF00437"/>
    </source>
</evidence>
<evidence type="ECO:0000313" key="3">
    <source>
        <dbReference type="EMBL" id="EYF06574.1"/>
    </source>
</evidence>
<name>A0A017TBI3_9BACT</name>
<evidence type="ECO:0000256" key="1">
    <source>
        <dbReference type="ARBA" id="ARBA00006611"/>
    </source>
</evidence>
<comment type="similarity">
    <text evidence="1">Belongs to the GSP E family.</text>
</comment>
<dbReference type="PANTHER" id="PTHR30486:SF6">
    <property type="entry name" value="TYPE IV PILUS RETRACTATION ATPASE PILT"/>
    <property type="match status" value="1"/>
</dbReference>
<dbReference type="InterPro" id="IPR001482">
    <property type="entry name" value="T2SS/T4SS_dom"/>
</dbReference>
<dbReference type="STRING" id="1192034.CAP_1704"/>
<dbReference type="PANTHER" id="PTHR30486">
    <property type="entry name" value="TWITCHING MOTILITY PROTEIN PILT"/>
    <property type="match status" value="1"/>
</dbReference>
<dbReference type="eggNOG" id="COG4962">
    <property type="taxonomic scope" value="Bacteria"/>
</dbReference>
<dbReference type="Gene3D" id="3.40.50.300">
    <property type="entry name" value="P-loop containing nucleotide triphosphate hydrolases"/>
    <property type="match status" value="1"/>
</dbReference>
<organism evidence="3 4">
    <name type="scientific">Chondromyces apiculatus DSM 436</name>
    <dbReference type="NCBI Taxonomy" id="1192034"/>
    <lineage>
        <taxon>Bacteria</taxon>
        <taxon>Pseudomonadati</taxon>
        <taxon>Myxococcota</taxon>
        <taxon>Polyangia</taxon>
        <taxon>Polyangiales</taxon>
        <taxon>Polyangiaceae</taxon>
        <taxon>Chondromyces</taxon>
    </lineage>
</organism>
<proteinExistence type="inferred from homology"/>
<accession>A0A017TBI3</accession>
<dbReference type="SUPFAM" id="SSF52540">
    <property type="entry name" value="P-loop containing nucleoside triphosphate hydrolases"/>
    <property type="match status" value="1"/>
</dbReference>
<keyword evidence="3" id="KW-0378">Hydrolase</keyword>
<dbReference type="InterPro" id="IPR027417">
    <property type="entry name" value="P-loop_NTPase"/>
</dbReference>
<comment type="caution">
    <text evidence="3">The sequence shown here is derived from an EMBL/GenBank/DDBJ whole genome shotgun (WGS) entry which is preliminary data.</text>
</comment>
<dbReference type="EMBL" id="ASRX01000015">
    <property type="protein sequence ID" value="EYF06574.1"/>
    <property type="molecule type" value="Genomic_DNA"/>
</dbReference>
<protein>
    <submittedName>
        <fullName evidence="3">Type II/IV secretion system ATP hydrolase TadA/VirB11/CpaF, TadA subfamily</fullName>
    </submittedName>
</protein>
<dbReference type="CDD" id="cd01130">
    <property type="entry name" value="VirB11-like_ATPase"/>
    <property type="match status" value="1"/>
</dbReference>
<dbReference type="Gene3D" id="3.30.450.370">
    <property type="match status" value="1"/>
</dbReference>
<sequence length="376" mass="41030">MIPREVFEETLLHFFAPIRPFLEDPTVSDIMINGPSQIYVERRGLLYLTEARFASQEALMAALRNAAQFVGKHIDEQHPILEGRLPDGSRIEAVLPPAAPDGPSVSIRRFSKETLTVEKLVQFDAMTPEAALTLRALVASKQNLVVAGGTGSGKTSMLNALSSFVPEGERVVVIEDSRELSLQRTHVVQLEARPPDPKGRGAVSIRDLFKATLRLRPDRIVVGEIRSGEALDLIQAMTSGHGGCLTTVHATYPRDTLTRLETMAMMSDVDMPLVALRLQLASGVNILAQVSRLQDGSRKVTHITEVLGFDLNSSSYVTQDIFVRTYQGIGARGEVLSQLVPTGILPRCLPQIQAHGVDLPPAVYKAAEQRDAHAHG</sequence>
<dbReference type="OrthoDB" id="9810761at2"/>
<keyword evidence="4" id="KW-1185">Reference proteome</keyword>
<gene>
    <name evidence="3" type="ORF">CAP_1704</name>
</gene>
<dbReference type="Proteomes" id="UP000019678">
    <property type="component" value="Unassembled WGS sequence"/>
</dbReference>
<dbReference type="RefSeq" id="WP_052374768.1">
    <property type="nucleotide sequence ID" value="NZ_ASRX01000015.1"/>
</dbReference>
<dbReference type="Pfam" id="PF00437">
    <property type="entry name" value="T2SSE"/>
    <property type="match status" value="1"/>
</dbReference>
<evidence type="ECO:0000313" key="4">
    <source>
        <dbReference type="Proteomes" id="UP000019678"/>
    </source>
</evidence>
<dbReference type="InterPro" id="IPR050921">
    <property type="entry name" value="T4SS_GSP_E_ATPase"/>
</dbReference>
<dbReference type="GO" id="GO:0016887">
    <property type="term" value="F:ATP hydrolysis activity"/>
    <property type="evidence" value="ECO:0007669"/>
    <property type="project" value="InterPro"/>
</dbReference>